<sequence>MTLSFIIFLAVAAVYVGMRFGFEEIYLKRSLSHEEATFSATFKSVSPEEQKSVFNFYSQLSNIDTLLKKQGKATPYLSLIEQNTLKAVTYSGMDLRFADRSVVIVLNGKTPAYASVVQQLELYKRVSTVTEVKLLGARFISPVEGVDFSIQITATR</sequence>
<protein>
    <submittedName>
        <fullName evidence="1">Uncharacterized protein</fullName>
    </submittedName>
</protein>
<dbReference type="EMBL" id="MGIT01000001">
    <property type="protein sequence ID" value="OGM93218.1"/>
    <property type="molecule type" value="Genomic_DNA"/>
</dbReference>
<accession>A0A1F8DZ33</accession>
<dbReference type="STRING" id="1802559.A2372_02320"/>
<comment type="caution">
    <text evidence="1">The sequence shown here is derived from an EMBL/GenBank/DDBJ whole genome shotgun (WGS) entry which is preliminary data.</text>
</comment>
<evidence type="ECO:0000313" key="1">
    <source>
        <dbReference type="EMBL" id="OGM93218.1"/>
    </source>
</evidence>
<name>A0A1F8DZ33_9BACT</name>
<dbReference type="Proteomes" id="UP000176422">
    <property type="component" value="Unassembled WGS sequence"/>
</dbReference>
<gene>
    <name evidence="1" type="ORF">A2372_02320</name>
</gene>
<proteinExistence type="predicted"/>
<organism evidence="1 2">
    <name type="scientific">Candidatus Wolfebacteria bacterium RIFOXYB1_FULL_54_12</name>
    <dbReference type="NCBI Taxonomy" id="1802559"/>
    <lineage>
        <taxon>Bacteria</taxon>
        <taxon>Candidatus Wolfeibacteriota</taxon>
    </lineage>
</organism>
<dbReference type="AlphaFoldDB" id="A0A1F8DZ33"/>
<evidence type="ECO:0000313" key="2">
    <source>
        <dbReference type="Proteomes" id="UP000176422"/>
    </source>
</evidence>
<reference evidence="1 2" key="1">
    <citation type="journal article" date="2016" name="Nat. Commun.">
        <title>Thousands of microbial genomes shed light on interconnected biogeochemical processes in an aquifer system.</title>
        <authorList>
            <person name="Anantharaman K."/>
            <person name="Brown C.T."/>
            <person name="Hug L.A."/>
            <person name="Sharon I."/>
            <person name="Castelle C.J."/>
            <person name="Probst A.J."/>
            <person name="Thomas B.C."/>
            <person name="Singh A."/>
            <person name="Wilkins M.J."/>
            <person name="Karaoz U."/>
            <person name="Brodie E.L."/>
            <person name="Williams K.H."/>
            <person name="Hubbard S.S."/>
            <person name="Banfield J.F."/>
        </authorList>
    </citation>
    <scope>NUCLEOTIDE SEQUENCE [LARGE SCALE GENOMIC DNA]</scope>
</reference>